<name>A0A067LCC2_JATCU</name>
<dbReference type="OrthoDB" id="1932905at2759"/>
<feature type="domain" description="DUF7722" evidence="1">
    <location>
        <begin position="5"/>
        <end position="50"/>
    </location>
</feature>
<evidence type="ECO:0000313" key="2">
    <source>
        <dbReference type="EMBL" id="KDP44888.1"/>
    </source>
</evidence>
<organism evidence="2 3">
    <name type="scientific">Jatropha curcas</name>
    <name type="common">Barbados nut</name>
    <dbReference type="NCBI Taxonomy" id="180498"/>
    <lineage>
        <taxon>Eukaryota</taxon>
        <taxon>Viridiplantae</taxon>
        <taxon>Streptophyta</taxon>
        <taxon>Embryophyta</taxon>
        <taxon>Tracheophyta</taxon>
        <taxon>Spermatophyta</taxon>
        <taxon>Magnoliopsida</taxon>
        <taxon>eudicotyledons</taxon>
        <taxon>Gunneridae</taxon>
        <taxon>Pentapetalae</taxon>
        <taxon>rosids</taxon>
        <taxon>fabids</taxon>
        <taxon>Malpighiales</taxon>
        <taxon>Euphorbiaceae</taxon>
        <taxon>Crotonoideae</taxon>
        <taxon>Jatropheae</taxon>
        <taxon>Jatropha</taxon>
    </lineage>
</organism>
<accession>A0A067LCC2</accession>
<dbReference type="AlphaFoldDB" id="A0A067LCC2"/>
<dbReference type="PANTHER" id="PTHR33513">
    <property type="entry name" value="OS06G0523300 PROTEIN"/>
    <property type="match status" value="1"/>
</dbReference>
<protein>
    <recommendedName>
        <fullName evidence="1">DUF7722 domain-containing protein</fullName>
    </recommendedName>
</protein>
<keyword evidence="3" id="KW-1185">Reference proteome</keyword>
<reference evidence="2 3" key="1">
    <citation type="journal article" date="2014" name="PLoS ONE">
        <title>Global Analysis of Gene Expression Profiles in Physic Nut (Jatropha curcas L.) Seedlings Exposed to Salt Stress.</title>
        <authorList>
            <person name="Zhang L."/>
            <person name="Zhang C."/>
            <person name="Wu P."/>
            <person name="Chen Y."/>
            <person name="Li M."/>
            <person name="Jiang H."/>
            <person name="Wu G."/>
        </authorList>
    </citation>
    <scope>NUCLEOTIDE SEQUENCE [LARGE SCALE GENOMIC DNA]</scope>
    <source>
        <strain evidence="3">cv. GZQX0401</strain>
        <tissue evidence="2">Young leaves</tissue>
    </source>
</reference>
<dbReference type="STRING" id="180498.A0A067LCC2"/>
<sequence>MPLHYPRYTKKDYQTMPEWQLDTLLAEYGLPVNGDLDYKREFAMGAFLWPNSSNDDQELKNSSHRVASSTSKLFKIVEFLYSAGHP</sequence>
<evidence type="ECO:0000259" key="1">
    <source>
        <dbReference type="Pfam" id="PF24847"/>
    </source>
</evidence>
<dbReference type="Pfam" id="PF24847">
    <property type="entry name" value="DUF7722"/>
    <property type="match status" value="1"/>
</dbReference>
<dbReference type="InterPro" id="IPR056139">
    <property type="entry name" value="DUF7722"/>
</dbReference>
<dbReference type="PANTHER" id="PTHR33513:SF45">
    <property type="entry name" value="CYTOPLASMIC TRNA 2-THIOLATION PROTEIN"/>
    <property type="match status" value="1"/>
</dbReference>
<dbReference type="Proteomes" id="UP000027138">
    <property type="component" value="Unassembled WGS sequence"/>
</dbReference>
<proteinExistence type="predicted"/>
<dbReference type="EMBL" id="KK914240">
    <property type="protein sequence ID" value="KDP44888.1"/>
    <property type="molecule type" value="Genomic_DNA"/>
</dbReference>
<evidence type="ECO:0000313" key="3">
    <source>
        <dbReference type="Proteomes" id="UP000027138"/>
    </source>
</evidence>
<gene>
    <name evidence="2" type="ORF">JCGZ_01388</name>
</gene>